<organism evidence="2 3">
    <name type="scientific">Streptomyces kaempferi</name>
    <dbReference type="NCBI Taxonomy" id="333725"/>
    <lineage>
        <taxon>Bacteria</taxon>
        <taxon>Bacillati</taxon>
        <taxon>Actinomycetota</taxon>
        <taxon>Actinomycetes</taxon>
        <taxon>Kitasatosporales</taxon>
        <taxon>Streptomycetaceae</taxon>
        <taxon>Streptomyces</taxon>
    </lineage>
</organism>
<evidence type="ECO:0000313" key="2">
    <source>
        <dbReference type="EMBL" id="MFD1307710.1"/>
    </source>
</evidence>
<comment type="caution">
    <text evidence="2">The sequence shown here is derived from an EMBL/GenBank/DDBJ whole genome shotgun (WGS) entry which is preliminary data.</text>
</comment>
<sequence length="221" mass="22564">MSWKRGPLAALAVCALLGGPAGCGSGDGHGRGERVSASPVGRLLDGTDERGRHYREVGKENAPEVAIEVQPDFDHGWDVRLSVHHFHFSPAGGRARAVTGRGVALLYLDGRAIATLRTAEHHLAGGLVPRGTHHVTARLYADDRTVWAVHGKPVQSTADITASVAGPTHGPAPTRTPTRTVTPTGAATATLPGTGTTATSGNGGTARTDTGGSPDTGGKAS</sequence>
<protein>
    <submittedName>
        <fullName evidence="2">Nuclear transport factor 2 family protein</fullName>
    </submittedName>
</protein>
<evidence type="ECO:0000313" key="3">
    <source>
        <dbReference type="Proteomes" id="UP001597058"/>
    </source>
</evidence>
<dbReference type="EMBL" id="JBHTMM010000020">
    <property type="protein sequence ID" value="MFD1307710.1"/>
    <property type="molecule type" value="Genomic_DNA"/>
</dbReference>
<accession>A0ABW3XED0</accession>
<name>A0ABW3XED0_9ACTN</name>
<keyword evidence="3" id="KW-1185">Reference proteome</keyword>
<evidence type="ECO:0000256" key="1">
    <source>
        <dbReference type="SAM" id="MobiDB-lite"/>
    </source>
</evidence>
<dbReference type="RefSeq" id="WP_381235460.1">
    <property type="nucleotide sequence ID" value="NZ_JBHSKH010000023.1"/>
</dbReference>
<feature type="compositionally biased region" description="Low complexity" evidence="1">
    <location>
        <begin position="165"/>
        <end position="200"/>
    </location>
</feature>
<proteinExistence type="predicted"/>
<dbReference type="Proteomes" id="UP001597058">
    <property type="component" value="Unassembled WGS sequence"/>
</dbReference>
<gene>
    <name evidence="2" type="ORF">ACFQ5X_17865</name>
</gene>
<reference evidence="3" key="1">
    <citation type="journal article" date="2019" name="Int. J. Syst. Evol. Microbiol.">
        <title>The Global Catalogue of Microorganisms (GCM) 10K type strain sequencing project: providing services to taxonomists for standard genome sequencing and annotation.</title>
        <authorList>
            <consortium name="The Broad Institute Genomics Platform"/>
            <consortium name="The Broad Institute Genome Sequencing Center for Infectious Disease"/>
            <person name="Wu L."/>
            <person name="Ma J."/>
        </authorList>
    </citation>
    <scope>NUCLEOTIDE SEQUENCE [LARGE SCALE GENOMIC DNA]</scope>
    <source>
        <strain evidence="3">CGMCC 4.7020</strain>
    </source>
</reference>
<feature type="region of interest" description="Disordered" evidence="1">
    <location>
        <begin position="158"/>
        <end position="221"/>
    </location>
</feature>